<comment type="similarity">
    <text evidence="1">Belongs to the ABC transporter superfamily.</text>
</comment>
<evidence type="ECO:0000313" key="8">
    <source>
        <dbReference type="Proteomes" id="UP001321543"/>
    </source>
</evidence>
<dbReference type="Gene3D" id="3.40.50.300">
    <property type="entry name" value="P-loop containing nucleotide triphosphate hydrolases"/>
    <property type="match status" value="1"/>
</dbReference>
<dbReference type="InterPro" id="IPR003439">
    <property type="entry name" value="ABC_transporter-like_ATP-bd"/>
</dbReference>
<keyword evidence="4" id="KW-0067">ATP-binding</keyword>
<evidence type="ECO:0000313" key="7">
    <source>
        <dbReference type="EMBL" id="BDZ40263.1"/>
    </source>
</evidence>
<dbReference type="InterPro" id="IPR015856">
    <property type="entry name" value="ABC_transpr_CbiO/EcfA_su"/>
</dbReference>
<evidence type="ECO:0000259" key="6">
    <source>
        <dbReference type="Pfam" id="PF00005"/>
    </source>
</evidence>
<feature type="compositionally biased region" description="Low complexity" evidence="5">
    <location>
        <begin position="190"/>
        <end position="202"/>
    </location>
</feature>
<keyword evidence="8" id="KW-1185">Reference proteome</keyword>
<organism evidence="7 8">
    <name type="scientific">Microbacterium suwonense</name>
    <dbReference type="NCBI Taxonomy" id="683047"/>
    <lineage>
        <taxon>Bacteria</taxon>
        <taxon>Bacillati</taxon>
        <taxon>Actinomycetota</taxon>
        <taxon>Actinomycetes</taxon>
        <taxon>Micrococcales</taxon>
        <taxon>Microbacteriaceae</taxon>
        <taxon>Microbacterium</taxon>
    </lineage>
</organism>
<dbReference type="EMBL" id="AP027728">
    <property type="protein sequence ID" value="BDZ40263.1"/>
    <property type="molecule type" value="Genomic_DNA"/>
</dbReference>
<evidence type="ECO:0000256" key="4">
    <source>
        <dbReference type="ARBA" id="ARBA00022840"/>
    </source>
</evidence>
<evidence type="ECO:0000256" key="2">
    <source>
        <dbReference type="ARBA" id="ARBA00022448"/>
    </source>
</evidence>
<dbReference type="InterPro" id="IPR027417">
    <property type="entry name" value="P-loop_NTPase"/>
</dbReference>
<keyword evidence="3" id="KW-0547">Nucleotide-binding</keyword>
<feature type="domain" description="ABC transporter" evidence="6">
    <location>
        <begin position="25"/>
        <end position="144"/>
    </location>
</feature>
<accession>A0ABM8FX00</accession>
<protein>
    <recommendedName>
        <fullName evidence="6">ABC transporter domain-containing protein</fullName>
    </recommendedName>
</protein>
<dbReference type="SUPFAM" id="SSF52540">
    <property type="entry name" value="P-loop containing nucleoside triphosphate hydrolases"/>
    <property type="match status" value="1"/>
</dbReference>
<sequence>MAAPAGVTAHGWGWRYAGRRLPAVSEVTFTIEPGERVLLLGASGAGKSTLLAGLAGVLGDADEGERTGSLLVDGAVPESRRGAIGLVLQDPDAGVVLSKVGDDVAFGCENLGVPAEQIPGRVAGALDAVGLDVPLDRPTKALSGDRSSGSRWPACWPCNRDCCCWTSRPRTSIRTVSARCARASAACWKTPGRRSSSSSTARRSGRICSPG</sequence>
<name>A0ABM8FX00_9MICO</name>
<dbReference type="Pfam" id="PF00005">
    <property type="entry name" value="ABC_tran"/>
    <property type="match status" value="1"/>
</dbReference>
<evidence type="ECO:0000256" key="1">
    <source>
        <dbReference type="ARBA" id="ARBA00005417"/>
    </source>
</evidence>
<evidence type="ECO:0000256" key="5">
    <source>
        <dbReference type="SAM" id="MobiDB-lite"/>
    </source>
</evidence>
<feature type="region of interest" description="Disordered" evidence="5">
    <location>
        <begin position="190"/>
        <end position="211"/>
    </location>
</feature>
<dbReference type="PANTHER" id="PTHR43553:SF24">
    <property type="entry name" value="ENERGY-COUPLING FACTOR TRANSPORTER ATP-BINDING PROTEIN ECFA1"/>
    <property type="match status" value="1"/>
</dbReference>
<dbReference type="Proteomes" id="UP001321543">
    <property type="component" value="Chromosome"/>
</dbReference>
<dbReference type="CDD" id="cd03225">
    <property type="entry name" value="ABC_cobalt_CbiO_domain1"/>
    <property type="match status" value="1"/>
</dbReference>
<evidence type="ECO:0000256" key="3">
    <source>
        <dbReference type="ARBA" id="ARBA00022741"/>
    </source>
</evidence>
<dbReference type="PANTHER" id="PTHR43553">
    <property type="entry name" value="HEAVY METAL TRANSPORTER"/>
    <property type="match status" value="1"/>
</dbReference>
<gene>
    <name evidence="7" type="ORF">GCM10025863_28770</name>
</gene>
<keyword evidence="2" id="KW-0813">Transport</keyword>
<dbReference type="InterPro" id="IPR050095">
    <property type="entry name" value="ECF_ABC_transporter_ATP-bd"/>
</dbReference>
<reference evidence="8" key="1">
    <citation type="journal article" date="2019" name="Int. J. Syst. Evol. Microbiol.">
        <title>The Global Catalogue of Microorganisms (GCM) 10K type strain sequencing project: providing services to taxonomists for standard genome sequencing and annotation.</title>
        <authorList>
            <consortium name="The Broad Institute Genomics Platform"/>
            <consortium name="The Broad Institute Genome Sequencing Center for Infectious Disease"/>
            <person name="Wu L."/>
            <person name="Ma J."/>
        </authorList>
    </citation>
    <scope>NUCLEOTIDE SEQUENCE [LARGE SCALE GENOMIC DNA]</scope>
    <source>
        <strain evidence="8">NBRC 106310</strain>
    </source>
</reference>
<proteinExistence type="inferred from homology"/>